<sequence length="159" mass="16179">MKEPENGFTLIELMIVLAIIGILAAIAIPRYASYLRSSRAMSVASDVREAVGVSADAFAAAQTGEAQDVLSNLNPAGTVGDPENPLSPEYVQGVASVCGQVGFSETAITMSTTVPETLTVGQSGCNAKTLSDLSDMLNRAGYPGALTAGIVITPSGGIS</sequence>
<dbReference type="GO" id="GO:0016020">
    <property type="term" value="C:membrane"/>
    <property type="evidence" value="ECO:0007669"/>
    <property type="project" value="UniProtKB-SubCell"/>
</dbReference>
<proteinExistence type="predicted"/>
<keyword evidence="2" id="KW-0488">Methylation</keyword>
<reference evidence="7" key="1">
    <citation type="journal article" date="2021" name="ISME J.">
        <title>Genomic evolution of the class Acidithiobacillia: deep-branching Proteobacteria living in extreme acidic conditions.</title>
        <authorList>
            <person name="Moya-Beltran A."/>
            <person name="Beard S."/>
            <person name="Rojas-Villalobos C."/>
            <person name="Issotta F."/>
            <person name="Gallardo Y."/>
            <person name="Ulloa R."/>
            <person name="Giaveno A."/>
            <person name="Degli Esposti M."/>
            <person name="Johnson D.B."/>
            <person name="Quatrini R."/>
        </authorList>
    </citation>
    <scope>NUCLEOTIDE SEQUENCE</scope>
    <source>
        <strain evidence="7">DSM 583</strain>
    </source>
</reference>
<gene>
    <name evidence="7" type="ORF">HF568_00935</name>
</gene>
<evidence type="ECO:0000256" key="3">
    <source>
        <dbReference type="ARBA" id="ARBA00022692"/>
    </source>
</evidence>
<feature type="transmembrane region" description="Helical" evidence="6">
    <location>
        <begin position="6"/>
        <end position="28"/>
    </location>
</feature>
<dbReference type="GO" id="GO:0015628">
    <property type="term" value="P:protein secretion by the type II secretion system"/>
    <property type="evidence" value="ECO:0007669"/>
    <property type="project" value="InterPro"/>
</dbReference>
<evidence type="ECO:0000313" key="7">
    <source>
        <dbReference type="EMBL" id="MBU2721821.1"/>
    </source>
</evidence>
<dbReference type="PRINTS" id="PR00885">
    <property type="entry name" value="BCTERIALGSPH"/>
</dbReference>
<comment type="subcellular location">
    <subcellularLocation>
        <location evidence="1">Membrane</location>
        <topology evidence="1">Single-pass membrane protein</topology>
    </subcellularLocation>
</comment>
<organism evidence="7 8">
    <name type="scientific">Acidithiobacillus ferridurans</name>
    <dbReference type="NCBI Taxonomy" id="1232575"/>
    <lineage>
        <taxon>Bacteria</taxon>
        <taxon>Pseudomonadati</taxon>
        <taxon>Pseudomonadota</taxon>
        <taxon>Acidithiobacillia</taxon>
        <taxon>Acidithiobacillales</taxon>
        <taxon>Acidithiobacillaceae</taxon>
        <taxon>Acidithiobacillus</taxon>
    </lineage>
</organism>
<dbReference type="AlphaFoldDB" id="A0A8X8K7F7"/>
<dbReference type="EMBL" id="JABBHS010000027">
    <property type="protein sequence ID" value="MBU2721821.1"/>
    <property type="molecule type" value="Genomic_DNA"/>
</dbReference>
<protein>
    <submittedName>
        <fullName evidence="7">Prepilin-type N-terminal cleavage/methylation domain-containing protein</fullName>
    </submittedName>
</protein>
<dbReference type="RefSeq" id="WP_319025259.1">
    <property type="nucleotide sequence ID" value="NZ_CP134225.1"/>
</dbReference>
<keyword evidence="5 6" id="KW-0472">Membrane</keyword>
<accession>A0A8X8K7F7</accession>
<evidence type="ECO:0000256" key="1">
    <source>
        <dbReference type="ARBA" id="ARBA00004167"/>
    </source>
</evidence>
<evidence type="ECO:0000313" key="8">
    <source>
        <dbReference type="Proteomes" id="UP000887300"/>
    </source>
</evidence>
<keyword evidence="3 6" id="KW-0812">Transmembrane</keyword>
<dbReference type="InterPro" id="IPR045584">
    <property type="entry name" value="Pilin-like"/>
</dbReference>
<evidence type="ECO:0000256" key="6">
    <source>
        <dbReference type="SAM" id="Phobius"/>
    </source>
</evidence>
<evidence type="ECO:0000256" key="4">
    <source>
        <dbReference type="ARBA" id="ARBA00022989"/>
    </source>
</evidence>
<keyword evidence="4 6" id="KW-1133">Transmembrane helix</keyword>
<dbReference type="InterPro" id="IPR012902">
    <property type="entry name" value="N_methyl_site"/>
</dbReference>
<dbReference type="PANTHER" id="PTHR30093:SF44">
    <property type="entry name" value="TYPE II SECRETION SYSTEM CORE PROTEIN G"/>
    <property type="match status" value="1"/>
</dbReference>
<evidence type="ECO:0000256" key="2">
    <source>
        <dbReference type="ARBA" id="ARBA00022481"/>
    </source>
</evidence>
<comment type="caution">
    <text evidence="7">The sequence shown here is derived from an EMBL/GenBank/DDBJ whole genome shotgun (WGS) entry which is preliminary data.</text>
</comment>
<dbReference type="Pfam" id="PF07963">
    <property type="entry name" value="N_methyl"/>
    <property type="match status" value="1"/>
</dbReference>
<dbReference type="InterPro" id="IPR002416">
    <property type="entry name" value="T2SS_protein-GspH"/>
</dbReference>
<dbReference type="GO" id="GO:0015627">
    <property type="term" value="C:type II protein secretion system complex"/>
    <property type="evidence" value="ECO:0007669"/>
    <property type="project" value="InterPro"/>
</dbReference>
<name>A0A8X8K7F7_ACIFI</name>
<dbReference type="Proteomes" id="UP000887300">
    <property type="component" value="Unassembled WGS sequence"/>
</dbReference>
<evidence type="ECO:0000256" key="5">
    <source>
        <dbReference type="ARBA" id="ARBA00023136"/>
    </source>
</evidence>
<dbReference type="SUPFAM" id="SSF54523">
    <property type="entry name" value="Pili subunits"/>
    <property type="match status" value="1"/>
</dbReference>
<dbReference type="Gene3D" id="3.30.700.10">
    <property type="entry name" value="Glycoprotein, Type 4 Pilin"/>
    <property type="match status" value="1"/>
</dbReference>
<dbReference type="PANTHER" id="PTHR30093">
    <property type="entry name" value="GENERAL SECRETION PATHWAY PROTEIN G"/>
    <property type="match status" value="1"/>
</dbReference>
<dbReference type="NCBIfam" id="TIGR02532">
    <property type="entry name" value="IV_pilin_GFxxxE"/>
    <property type="match status" value="1"/>
</dbReference>